<proteinExistence type="predicted"/>
<name>A0A930N095_9BACT</name>
<dbReference type="AlphaFoldDB" id="A0A930N095"/>
<evidence type="ECO:0000313" key="2">
    <source>
        <dbReference type="EMBL" id="MBF1383427.1"/>
    </source>
</evidence>
<dbReference type="Proteomes" id="UP000771736">
    <property type="component" value="Unassembled WGS sequence"/>
</dbReference>
<feature type="signal peptide" evidence="1">
    <location>
        <begin position="1"/>
        <end position="19"/>
    </location>
</feature>
<dbReference type="EMBL" id="JABZSJ010000002">
    <property type="protein sequence ID" value="MBF1383427.1"/>
    <property type="molecule type" value="Genomic_DNA"/>
</dbReference>
<comment type="caution">
    <text evidence="2">The sequence shown here is derived from an EMBL/GenBank/DDBJ whole genome shotgun (WGS) entry which is preliminary data.</text>
</comment>
<keyword evidence="1" id="KW-0732">Signal</keyword>
<accession>A0A930N095</accession>
<evidence type="ECO:0000313" key="3">
    <source>
        <dbReference type="Proteomes" id="UP000771736"/>
    </source>
</evidence>
<sequence length="208" mass="24402">MKKFIILFLLLTIIFPCAAQNSNKMKAPEKFNYKYYKSKLSPNTSITEYTEEDGTVVKVSFDKDVNVIETIKPLTFKAHIKMYHKNGFLDTEGDILYCSNIRIGVWREYDKKGKLIKEENEDKKFENLKIKPKDLLLWMEEKGWIDLTTGKGQQTSCMSTPFRIYFVPGKNNHAKWYIERITMYGSEDFVLDAETGELISTEKIYNRE</sequence>
<gene>
    <name evidence="2" type="ORF">HXN26_01000</name>
</gene>
<protein>
    <submittedName>
        <fullName evidence="2">Uncharacterized protein</fullName>
    </submittedName>
</protein>
<evidence type="ECO:0000256" key="1">
    <source>
        <dbReference type="SAM" id="SignalP"/>
    </source>
</evidence>
<reference evidence="2" key="1">
    <citation type="submission" date="2020-04" db="EMBL/GenBank/DDBJ databases">
        <title>Deep metagenomics examines the oral microbiome during advanced dental caries in children, revealing novel taxa and co-occurrences with host molecules.</title>
        <authorList>
            <person name="Baker J.L."/>
            <person name="Morton J.T."/>
            <person name="Dinis M."/>
            <person name="Alvarez R."/>
            <person name="Tran N.C."/>
            <person name="Knight R."/>
            <person name="Edlund A."/>
        </authorList>
    </citation>
    <scope>NUCLEOTIDE SEQUENCE</scope>
    <source>
        <strain evidence="2">JCVI_44_bin.5</strain>
    </source>
</reference>
<organism evidence="2 3">
    <name type="scientific">Prevotella aurantiaca</name>
    <dbReference type="NCBI Taxonomy" id="596085"/>
    <lineage>
        <taxon>Bacteria</taxon>
        <taxon>Pseudomonadati</taxon>
        <taxon>Bacteroidota</taxon>
        <taxon>Bacteroidia</taxon>
        <taxon>Bacteroidales</taxon>
        <taxon>Prevotellaceae</taxon>
        <taxon>Prevotella</taxon>
    </lineage>
</organism>
<feature type="chain" id="PRO_5038013737" evidence="1">
    <location>
        <begin position="20"/>
        <end position="208"/>
    </location>
</feature>
<dbReference type="RefSeq" id="WP_273158227.1">
    <property type="nucleotide sequence ID" value="NZ_JABZSJ010000002.1"/>
</dbReference>